<evidence type="ECO:0000259" key="13">
    <source>
        <dbReference type="PROSITE" id="PS50850"/>
    </source>
</evidence>
<dbReference type="InterPro" id="IPR020846">
    <property type="entry name" value="MFS_dom"/>
</dbReference>
<dbReference type="PROSITE" id="PS00216">
    <property type="entry name" value="SUGAR_TRANSPORT_1"/>
    <property type="match status" value="1"/>
</dbReference>
<feature type="transmembrane region" description="Helical" evidence="12">
    <location>
        <begin position="416"/>
        <end position="435"/>
    </location>
</feature>
<evidence type="ECO:0000256" key="11">
    <source>
        <dbReference type="RuleBase" id="RU003346"/>
    </source>
</evidence>
<feature type="transmembrane region" description="Helical" evidence="12">
    <location>
        <begin position="140"/>
        <end position="157"/>
    </location>
</feature>
<comment type="similarity">
    <text evidence="9">Belongs to the major facilitator superfamily. Sugar transporter (TC 2.A.1.1) family. Trehalose transporter subfamily.</text>
</comment>
<dbReference type="NCBIfam" id="TIGR00879">
    <property type="entry name" value="SP"/>
    <property type="match status" value="1"/>
</dbReference>
<keyword evidence="2 11" id="KW-0813">Transport</keyword>
<protein>
    <recommendedName>
        <fullName evidence="10">Facilitated trehalose transporter Tret1</fullName>
    </recommendedName>
</protein>
<dbReference type="PROSITE" id="PS00217">
    <property type="entry name" value="SUGAR_TRANSPORT_2"/>
    <property type="match status" value="1"/>
</dbReference>
<dbReference type="PRINTS" id="PR00171">
    <property type="entry name" value="SUGRTRNSPORT"/>
</dbReference>
<feature type="transmembrane region" description="Helical" evidence="12">
    <location>
        <begin position="55"/>
        <end position="75"/>
    </location>
</feature>
<organism evidence="14 15">
    <name type="scientific">Pseudolycoriella hygida</name>
    <dbReference type="NCBI Taxonomy" id="35572"/>
    <lineage>
        <taxon>Eukaryota</taxon>
        <taxon>Metazoa</taxon>
        <taxon>Ecdysozoa</taxon>
        <taxon>Arthropoda</taxon>
        <taxon>Hexapoda</taxon>
        <taxon>Insecta</taxon>
        <taxon>Pterygota</taxon>
        <taxon>Neoptera</taxon>
        <taxon>Endopterygota</taxon>
        <taxon>Diptera</taxon>
        <taxon>Nematocera</taxon>
        <taxon>Sciaroidea</taxon>
        <taxon>Sciaridae</taxon>
        <taxon>Pseudolycoriella</taxon>
    </lineage>
</organism>
<dbReference type="GO" id="GO:0015574">
    <property type="term" value="F:trehalose transmembrane transporter activity"/>
    <property type="evidence" value="ECO:0007669"/>
    <property type="project" value="UniProtKB-ARBA"/>
</dbReference>
<dbReference type="FunFam" id="1.20.1250.20:FF:000055">
    <property type="entry name" value="Facilitated trehalose transporter Tret1-2 homolog"/>
    <property type="match status" value="1"/>
</dbReference>
<dbReference type="PANTHER" id="PTHR48021">
    <property type="match status" value="1"/>
</dbReference>
<comment type="subcellular location">
    <subcellularLocation>
        <location evidence="1">Cell membrane</location>
        <topology evidence="1">Multi-pass membrane protein</topology>
    </subcellularLocation>
</comment>
<evidence type="ECO:0000256" key="5">
    <source>
        <dbReference type="ARBA" id="ARBA00022692"/>
    </source>
</evidence>
<evidence type="ECO:0000256" key="10">
    <source>
        <dbReference type="ARBA" id="ARBA00069106"/>
    </source>
</evidence>
<comment type="caution">
    <text evidence="14">The sequence shown here is derived from an EMBL/GenBank/DDBJ whole genome shotgun (WGS) entry which is preliminary data.</text>
</comment>
<feature type="transmembrane region" description="Helical" evidence="12">
    <location>
        <begin position="314"/>
        <end position="336"/>
    </location>
</feature>
<keyword evidence="6 12" id="KW-1133">Transmembrane helix</keyword>
<dbReference type="Pfam" id="PF00083">
    <property type="entry name" value="Sugar_tr"/>
    <property type="match status" value="1"/>
</dbReference>
<proteinExistence type="inferred from homology"/>
<accession>A0A9Q0NH26</accession>
<keyword evidence="7 12" id="KW-0472">Membrane</keyword>
<dbReference type="InterPro" id="IPR003663">
    <property type="entry name" value="Sugar/inositol_transpt"/>
</dbReference>
<evidence type="ECO:0000256" key="7">
    <source>
        <dbReference type="ARBA" id="ARBA00023136"/>
    </source>
</evidence>
<feature type="transmembrane region" description="Helical" evidence="12">
    <location>
        <begin position="163"/>
        <end position="186"/>
    </location>
</feature>
<dbReference type="InterPro" id="IPR050549">
    <property type="entry name" value="MFS_Trehalose_Transporter"/>
</dbReference>
<dbReference type="InterPro" id="IPR036259">
    <property type="entry name" value="MFS_trans_sf"/>
</dbReference>
<dbReference type="PROSITE" id="PS50850">
    <property type="entry name" value="MFS"/>
    <property type="match status" value="1"/>
</dbReference>
<keyword evidence="15" id="KW-1185">Reference proteome</keyword>
<feature type="transmembrane region" description="Helical" evidence="12">
    <location>
        <begin position="249"/>
        <end position="272"/>
    </location>
</feature>
<dbReference type="EMBL" id="WJQU01000001">
    <property type="protein sequence ID" value="KAJ6649396.1"/>
    <property type="molecule type" value="Genomic_DNA"/>
</dbReference>
<evidence type="ECO:0000256" key="6">
    <source>
        <dbReference type="ARBA" id="ARBA00022989"/>
    </source>
</evidence>
<name>A0A9Q0NH26_9DIPT</name>
<evidence type="ECO:0000256" key="9">
    <source>
        <dbReference type="ARBA" id="ARBA00024348"/>
    </source>
</evidence>
<dbReference type="CDD" id="cd17358">
    <property type="entry name" value="MFS_GLUT6_8_Class3_like"/>
    <property type="match status" value="1"/>
</dbReference>
<feature type="transmembrane region" description="Helical" evidence="12">
    <location>
        <begin position="287"/>
        <end position="307"/>
    </location>
</feature>
<evidence type="ECO:0000313" key="14">
    <source>
        <dbReference type="EMBL" id="KAJ6649396.1"/>
    </source>
</evidence>
<keyword evidence="4" id="KW-0762">Sugar transport</keyword>
<feature type="transmembrane region" description="Helical" evidence="12">
    <location>
        <begin position="108"/>
        <end position="128"/>
    </location>
</feature>
<evidence type="ECO:0000256" key="3">
    <source>
        <dbReference type="ARBA" id="ARBA00022475"/>
    </source>
</evidence>
<dbReference type="InterPro" id="IPR005829">
    <property type="entry name" value="Sugar_transporter_CS"/>
</dbReference>
<dbReference type="InterPro" id="IPR005828">
    <property type="entry name" value="MFS_sugar_transport-like"/>
</dbReference>
<dbReference type="SUPFAM" id="SSF103473">
    <property type="entry name" value="MFS general substrate transporter"/>
    <property type="match status" value="1"/>
</dbReference>
<dbReference type="OrthoDB" id="6612291at2759"/>
<keyword evidence="5 12" id="KW-0812">Transmembrane</keyword>
<dbReference type="InterPro" id="IPR044775">
    <property type="entry name" value="MFS_ERD6/Tret1-like"/>
</dbReference>
<dbReference type="GO" id="GO:0051119">
    <property type="term" value="F:sugar transmembrane transporter activity"/>
    <property type="evidence" value="ECO:0007669"/>
    <property type="project" value="InterPro"/>
</dbReference>
<keyword evidence="3" id="KW-1003">Cell membrane</keyword>
<feature type="transmembrane region" description="Helical" evidence="12">
    <location>
        <begin position="384"/>
        <end position="404"/>
    </location>
</feature>
<evidence type="ECO:0000313" key="15">
    <source>
        <dbReference type="Proteomes" id="UP001151699"/>
    </source>
</evidence>
<gene>
    <name evidence="14" type="primary">Tret1_15</name>
    <name evidence="14" type="ORF">Bhyg_04630</name>
</gene>
<reference evidence="14" key="1">
    <citation type="submission" date="2022-07" db="EMBL/GenBank/DDBJ databases">
        <authorList>
            <person name="Trinca V."/>
            <person name="Uliana J.V.C."/>
            <person name="Torres T.T."/>
            <person name="Ward R.J."/>
            <person name="Monesi N."/>
        </authorList>
    </citation>
    <scope>NUCLEOTIDE SEQUENCE</scope>
    <source>
        <strain evidence="14">HSMRA1968</strain>
        <tissue evidence="14">Whole embryos</tissue>
    </source>
</reference>
<evidence type="ECO:0000256" key="8">
    <source>
        <dbReference type="ARBA" id="ARBA00023180"/>
    </source>
</evidence>
<evidence type="ECO:0000256" key="1">
    <source>
        <dbReference type="ARBA" id="ARBA00004651"/>
    </source>
</evidence>
<feature type="transmembrane region" description="Helical" evidence="12">
    <location>
        <begin position="348"/>
        <end position="372"/>
    </location>
</feature>
<feature type="domain" description="Major facilitator superfamily (MFS) profile" evidence="13">
    <location>
        <begin position="13"/>
        <end position="439"/>
    </location>
</feature>
<dbReference type="AlphaFoldDB" id="A0A9Q0NH26"/>
<dbReference type="PANTHER" id="PTHR48021:SF1">
    <property type="entry name" value="GH07001P-RELATED"/>
    <property type="match status" value="1"/>
</dbReference>
<evidence type="ECO:0000256" key="12">
    <source>
        <dbReference type="SAM" id="Phobius"/>
    </source>
</evidence>
<feature type="transmembrane region" description="Helical" evidence="12">
    <location>
        <begin position="82"/>
        <end position="102"/>
    </location>
</feature>
<sequence>MTKASTKFSQYFAAIAAAVGAMAFGTGVAWSAPTGPKLIQGNEYGFEITDEQFSWVGSAMTLGAGCVCILTGYLINFIGRKTTMLLLVVPFTLGWTSIILAQNITTLIVGRALLGIASGGICVAAPMYTGEIAEKDIRGTLCSFFQLLITIGILFVYVVGAFVSAFCLSVICASIPLIFGLLVLFCPESPTYLMQKHKLANASEALIWLRGRNYDPTIELNEMQLIMDQQKHVSESIASAMLRRSSVKALCISFGLFICQQMCGINVVIFYTTDIFKSAGTNFSPDLSTALVGIVQVIATFSSVIIVDRLGRRLLLLTSQSIVIICTFSLGYYFYMKDMNANVDQLNWLPVLSLCLFIIAFSLGLGPVPWVMLGELFATDIKGLAGSISATSNWVLAFIVTKTYNNFREAIGVGPTFWLFTVISLIGIFFIYAAVPETKGKSLNSIQEMLDKREKKNIVNDLSEFTGPLMKNGNKTETTAISNSV</sequence>
<keyword evidence="8" id="KW-0325">Glycoprotein</keyword>
<dbReference type="GO" id="GO:0005886">
    <property type="term" value="C:plasma membrane"/>
    <property type="evidence" value="ECO:0007669"/>
    <property type="project" value="UniProtKB-SubCell"/>
</dbReference>
<evidence type="ECO:0000256" key="2">
    <source>
        <dbReference type="ARBA" id="ARBA00022448"/>
    </source>
</evidence>
<evidence type="ECO:0000256" key="4">
    <source>
        <dbReference type="ARBA" id="ARBA00022597"/>
    </source>
</evidence>
<dbReference type="Gene3D" id="1.20.1250.20">
    <property type="entry name" value="MFS general substrate transporter like domains"/>
    <property type="match status" value="1"/>
</dbReference>
<dbReference type="Proteomes" id="UP001151699">
    <property type="component" value="Chromosome A"/>
</dbReference>